<evidence type="ECO:0000256" key="16">
    <source>
        <dbReference type="ARBA" id="ARBA00045097"/>
    </source>
</evidence>
<evidence type="ECO:0000256" key="1">
    <source>
        <dbReference type="ARBA" id="ARBA00004132"/>
    </source>
</evidence>
<evidence type="ECO:0000256" key="13">
    <source>
        <dbReference type="ARBA" id="ARBA00023034"/>
    </source>
</evidence>
<keyword evidence="15" id="KW-0968">Cytoplasmic vesicle</keyword>
<feature type="transmembrane region" description="Helical" evidence="17">
    <location>
        <begin position="6"/>
        <end position="28"/>
    </location>
</feature>
<evidence type="ECO:0000256" key="11">
    <source>
        <dbReference type="ARBA" id="ARBA00022968"/>
    </source>
</evidence>
<dbReference type="FunFam" id="3.90.550.10:FF:000115">
    <property type="entry name" value="Dolichyl-phosphate beta-glucosyltransferase isoform A"/>
    <property type="match status" value="1"/>
</dbReference>
<dbReference type="AlphaFoldDB" id="A0AAV1CBT1"/>
<dbReference type="InterPro" id="IPR008942">
    <property type="entry name" value="ENTH_VHS"/>
</dbReference>
<feature type="transmembrane region" description="Helical" evidence="17">
    <location>
        <begin position="231"/>
        <end position="248"/>
    </location>
</feature>
<evidence type="ECO:0000313" key="20">
    <source>
        <dbReference type="EMBL" id="CAI9092408.1"/>
    </source>
</evidence>
<gene>
    <name evidence="20" type="ORF">OLC1_LOCUS4084</name>
</gene>
<dbReference type="Gene3D" id="3.90.550.10">
    <property type="entry name" value="Spore Coat Polysaccharide Biosynthesis Protein SpsA, Chain A"/>
    <property type="match status" value="1"/>
</dbReference>
<evidence type="ECO:0000256" key="12">
    <source>
        <dbReference type="ARBA" id="ARBA00022989"/>
    </source>
</evidence>
<keyword evidence="7" id="KW-0328">Glycosyltransferase</keyword>
<organism evidence="20 21">
    <name type="scientific">Oldenlandia corymbosa var. corymbosa</name>
    <dbReference type="NCBI Taxonomy" id="529605"/>
    <lineage>
        <taxon>Eukaryota</taxon>
        <taxon>Viridiplantae</taxon>
        <taxon>Streptophyta</taxon>
        <taxon>Embryophyta</taxon>
        <taxon>Tracheophyta</taxon>
        <taxon>Spermatophyta</taxon>
        <taxon>Magnoliopsida</taxon>
        <taxon>eudicotyledons</taxon>
        <taxon>Gunneridae</taxon>
        <taxon>Pentapetalae</taxon>
        <taxon>asterids</taxon>
        <taxon>lamiids</taxon>
        <taxon>Gentianales</taxon>
        <taxon>Rubiaceae</taxon>
        <taxon>Rubioideae</taxon>
        <taxon>Spermacoceae</taxon>
        <taxon>Hedyotis-Oldenlandia complex</taxon>
        <taxon>Oldenlandia</taxon>
    </lineage>
</organism>
<evidence type="ECO:0000256" key="8">
    <source>
        <dbReference type="ARBA" id="ARBA00022679"/>
    </source>
</evidence>
<dbReference type="InterPro" id="IPR029044">
    <property type="entry name" value="Nucleotide-diphossugar_trans"/>
</dbReference>
<dbReference type="CDD" id="cd04188">
    <property type="entry name" value="DPG_synthase"/>
    <property type="match status" value="1"/>
</dbReference>
<comment type="pathway">
    <text evidence="4">Protein modification; protein glycosylation.</text>
</comment>
<evidence type="ECO:0000256" key="4">
    <source>
        <dbReference type="ARBA" id="ARBA00004922"/>
    </source>
</evidence>
<dbReference type="PROSITE" id="PS50942">
    <property type="entry name" value="ENTH"/>
    <property type="match status" value="1"/>
</dbReference>
<feature type="domain" description="ENTH" evidence="19">
    <location>
        <begin position="440"/>
        <end position="573"/>
    </location>
</feature>
<comment type="catalytic activity">
    <reaction evidence="16">
        <text>a di-trans,poly-cis-dolichyl phosphate + UDP-alpha-D-glucose = a di-trans,poly-cis-dolichyl beta-D-glucosyl phosphate + UDP</text>
        <dbReference type="Rhea" id="RHEA:15401"/>
        <dbReference type="Rhea" id="RHEA-COMP:19498"/>
        <dbReference type="Rhea" id="RHEA-COMP:19502"/>
        <dbReference type="ChEBI" id="CHEBI:57525"/>
        <dbReference type="ChEBI" id="CHEBI:57683"/>
        <dbReference type="ChEBI" id="CHEBI:58223"/>
        <dbReference type="ChEBI" id="CHEBI:58885"/>
        <dbReference type="EC" id="2.4.1.117"/>
    </reaction>
    <physiologicalReaction direction="left-to-right" evidence="16">
        <dbReference type="Rhea" id="RHEA:15402"/>
    </physiologicalReaction>
</comment>
<keyword evidence="12 17" id="KW-1133">Transmembrane helix</keyword>
<dbReference type="Proteomes" id="UP001161247">
    <property type="component" value="Chromosome 1"/>
</dbReference>
<proteinExistence type="inferred from homology"/>
<feature type="compositionally biased region" description="Basic and acidic residues" evidence="18">
    <location>
        <begin position="757"/>
        <end position="770"/>
    </location>
</feature>
<feature type="region of interest" description="Disordered" evidence="18">
    <location>
        <begin position="757"/>
        <end position="812"/>
    </location>
</feature>
<reference evidence="20" key="1">
    <citation type="submission" date="2023-03" db="EMBL/GenBank/DDBJ databases">
        <authorList>
            <person name="Julca I."/>
        </authorList>
    </citation>
    <scope>NUCLEOTIDE SEQUENCE</scope>
</reference>
<dbReference type="Pfam" id="PF00535">
    <property type="entry name" value="Glycos_transf_2"/>
    <property type="match status" value="1"/>
</dbReference>
<dbReference type="PANTHER" id="PTHR10859:SF91">
    <property type="entry name" value="DOLICHYL-PHOSPHATE BETA-GLUCOSYLTRANSFERASE"/>
    <property type="match status" value="1"/>
</dbReference>
<accession>A0AAV1CBT1</accession>
<dbReference type="InterPro" id="IPR035518">
    <property type="entry name" value="DPG_synthase"/>
</dbReference>
<evidence type="ECO:0000256" key="14">
    <source>
        <dbReference type="ARBA" id="ARBA00023136"/>
    </source>
</evidence>
<feature type="compositionally biased region" description="Basic residues" evidence="18">
    <location>
        <begin position="771"/>
        <end position="786"/>
    </location>
</feature>
<keyword evidence="8" id="KW-0808">Transferase</keyword>
<keyword evidence="9 17" id="KW-0812">Transmembrane</keyword>
<keyword evidence="14 17" id="KW-0472">Membrane</keyword>
<evidence type="ECO:0000256" key="5">
    <source>
        <dbReference type="ARBA" id="ARBA00006739"/>
    </source>
</evidence>
<name>A0AAV1CBT1_OLDCO</name>
<dbReference type="SUPFAM" id="SSF48464">
    <property type="entry name" value="ENTH/VHS domain"/>
    <property type="match status" value="1"/>
</dbReference>
<keyword evidence="13" id="KW-0333">Golgi apparatus</keyword>
<dbReference type="EMBL" id="OX459118">
    <property type="protein sequence ID" value="CAI9092408.1"/>
    <property type="molecule type" value="Genomic_DNA"/>
</dbReference>
<protein>
    <recommendedName>
        <fullName evidence="6">dolichyl-phosphate beta-glucosyltransferase</fullName>
        <ecNumber evidence="6">2.4.1.117</ecNumber>
    </recommendedName>
</protein>
<dbReference type="Gene3D" id="1.25.40.90">
    <property type="match status" value="1"/>
</dbReference>
<evidence type="ECO:0000256" key="17">
    <source>
        <dbReference type="PROSITE-ProRule" id="PRU00243"/>
    </source>
</evidence>
<dbReference type="PANTHER" id="PTHR10859">
    <property type="entry name" value="GLYCOSYL TRANSFERASE"/>
    <property type="match status" value="1"/>
</dbReference>
<keyword evidence="10" id="KW-0256">Endoplasmic reticulum</keyword>
<evidence type="ECO:0000256" key="2">
    <source>
        <dbReference type="ARBA" id="ARBA00004389"/>
    </source>
</evidence>
<dbReference type="GO" id="GO:0006487">
    <property type="term" value="P:protein N-linked glycosylation"/>
    <property type="evidence" value="ECO:0007669"/>
    <property type="project" value="TreeGrafter"/>
</dbReference>
<dbReference type="SMART" id="SM00273">
    <property type="entry name" value="ENTH"/>
    <property type="match status" value="1"/>
</dbReference>
<evidence type="ECO:0000256" key="3">
    <source>
        <dbReference type="ARBA" id="ARBA00004555"/>
    </source>
</evidence>
<keyword evidence="11" id="KW-0735">Signal-anchor</keyword>
<evidence type="ECO:0000256" key="18">
    <source>
        <dbReference type="SAM" id="MobiDB-lite"/>
    </source>
</evidence>
<dbReference type="GO" id="GO:0004581">
    <property type="term" value="F:dolichyl-phosphate beta-glucosyltransferase activity"/>
    <property type="evidence" value="ECO:0007669"/>
    <property type="project" value="UniProtKB-EC"/>
</dbReference>
<dbReference type="CDD" id="cd03571">
    <property type="entry name" value="ENTH"/>
    <property type="match status" value="1"/>
</dbReference>
<evidence type="ECO:0000256" key="15">
    <source>
        <dbReference type="ARBA" id="ARBA00023329"/>
    </source>
</evidence>
<evidence type="ECO:0000256" key="10">
    <source>
        <dbReference type="ARBA" id="ARBA00022824"/>
    </source>
</evidence>
<dbReference type="GO" id="GO:0005789">
    <property type="term" value="C:endoplasmic reticulum membrane"/>
    <property type="evidence" value="ECO:0007669"/>
    <property type="project" value="UniProtKB-SubCell"/>
</dbReference>
<evidence type="ECO:0000256" key="7">
    <source>
        <dbReference type="ARBA" id="ARBA00022676"/>
    </source>
</evidence>
<dbReference type="InterPro" id="IPR013809">
    <property type="entry name" value="ENTH"/>
</dbReference>
<comment type="subcellular location">
    <subcellularLocation>
        <location evidence="1">Cytoplasmic vesicle</location>
        <location evidence="1">Clathrin-coated vesicle</location>
    </subcellularLocation>
    <subcellularLocation>
        <location evidence="2">Endoplasmic reticulum membrane</location>
        <topology evidence="2">Single-pass membrane protein</topology>
    </subcellularLocation>
    <subcellularLocation>
        <location evidence="3">Golgi apparatus</location>
    </subcellularLocation>
</comment>
<dbReference type="InterPro" id="IPR001173">
    <property type="entry name" value="Glyco_trans_2-like"/>
</dbReference>
<comment type="similarity">
    <text evidence="5">Belongs to the glycosyltransferase 2 family.</text>
</comment>
<dbReference type="EC" id="2.4.1.117" evidence="6"/>
<dbReference type="GO" id="GO:0030136">
    <property type="term" value="C:clathrin-coated vesicle"/>
    <property type="evidence" value="ECO:0007669"/>
    <property type="project" value="UniProtKB-SubCell"/>
</dbReference>
<evidence type="ECO:0000256" key="6">
    <source>
        <dbReference type="ARBA" id="ARBA00012583"/>
    </source>
</evidence>
<keyword evidence="21" id="KW-1185">Reference proteome</keyword>
<dbReference type="Pfam" id="PF01417">
    <property type="entry name" value="ENTH"/>
    <property type="match status" value="1"/>
</dbReference>
<sequence>MGILWATFELLLILASIVALGLFSVLVLETFRRRFNYNHVEAPPVFEDPNSLRPVPCPNIFDPAEKYISLILPAYNEELRLPGALDETLNYLQARAEKDKAFSYEVIIVDDGSGDATTRVAFGYVKKYSVENVRVILLGRNHGKGEAIRKGMLHSRGELLLMLDADGATKVNDLEKLENQIHAVAQKERRFGESVDSDSTVRISDIPVAAFGSRAHLEEKALATRKWYRNFLMKGFHVVVLLAAGSGIRDTQCGFKMFTRAAARKLFMNIRLKRWCFDVELVYLCKRFNIPMVEISVNWTEIPGSKVNLLSIPNMLWEIGLVSLVCLKVGQSYSKQYLYSVYKSEENAANGFRWISYFCCLSIFHDVIQAASVAQMRTGFWDTCTVLIFGLKQRKHKQKEGKPSKTDTAVANNMDSSHFLYEFKRQASLFFKDKINAARLALLDATPAQILTEEVTNGDSSAPDTRALRIISRAAFEVDDYWRIVDILHRRLLKYKRLDWRAAYKAIILLEHLLTHGPTSVAEEFEGDKDVITEIANFRYVDEKGFNWGESVQRKAERVVKLIEDESFLKEERARARKLTVGIKGFGSFTQRTSSTDQSWGEPKSSNILRWNSHFTHYQSNEDTVLASERNTVPQMTEGRGDELYDSKPKRQAQFLGIDESHKEGDHPFSYKDHQTLEIDDNGHPMTLTLRVADESGDGRDAIRLMDAKEMLMILLPGMYDFDEDVFKEIEVEEGSLPPMLDLPTDDSVMVDVEIEMKDQNEKPKGEGRRAKVPKSPKRQRVTRKSPKLEEEEDDDEMSVNKLAKDDKEAKEQAMDEARKSCAYRRPSQFLEDTFQNSYSRVPTINVVVTITYPNYTRCIYDSEKDPYVFLAPARSQLGISASSSRRCKYEALVPLKGGKVKPQTKQDQSESVTIIVNSMWWCQRGGFRTSMVVFTEKSKELQGCLQALLSNYDTTLIPNDATSYFVWVDYEEAQQEELVGALELFVKSLKGFDDVSPEDPLGKSSI</sequence>
<evidence type="ECO:0000256" key="9">
    <source>
        <dbReference type="ARBA" id="ARBA00022692"/>
    </source>
</evidence>
<evidence type="ECO:0000259" key="19">
    <source>
        <dbReference type="PROSITE" id="PS50942"/>
    </source>
</evidence>
<feature type="compositionally biased region" description="Basic and acidic residues" evidence="18">
    <location>
        <begin position="803"/>
        <end position="812"/>
    </location>
</feature>
<dbReference type="GO" id="GO:0005794">
    <property type="term" value="C:Golgi apparatus"/>
    <property type="evidence" value="ECO:0007669"/>
    <property type="project" value="UniProtKB-SubCell"/>
</dbReference>
<evidence type="ECO:0000313" key="21">
    <source>
        <dbReference type="Proteomes" id="UP001161247"/>
    </source>
</evidence>
<dbReference type="SUPFAM" id="SSF53448">
    <property type="entry name" value="Nucleotide-diphospho-sugar transferases"/>
    <property type="match status" value="1"/>
</dbReference>
<comment type="caution">
    <text evidence="17">Lacks conserved residue(s) required for the propagation of feature annotation.</text>
</comment>